<dbReference type="InterPro" id="IPR029058">
    <property type="entry name" value="AB_hydrolase_fold"/>
</dbReference>
<feature type="chain" id="PRO_5013255172" description="AB hydrolase-1 domain-containing protein" evidence="1">
    <location>
        <begin position="21"/>
        <end position="191"/>
    </location>
</feature>
<dbReference type="EMBL" id="MABE01000009">
    <property type="protein sequence ID" value="OUS41593.1"/>
    <property type="molecule type" value="Genomic_DNA"/>
</dbReference>
<protein>
    <recommendedName>
        <fullName evidence="2">AB hydrolase-1 domain-containing protein</fullName>
    </recommendedName>
</protein>
<evidence type="ECO:0000313" key="4">
    <source>
        <dbReference type="Proteomes" id="UP000227088"/>
    </source>
</evidence>
<sequence length="191" mass="20425">MKKLMIAAVATMTLAAPTQAGWFSDYFKFTKTKHPIVLVPGIFAFDTIAGIDYWYQIPSEIESRGGKVFVPKINAFDSSVDRGEHLIAQLDEIKASSGGKISKFNLMGHSQGGVTSRYVMTVRPDLVASVTSMSTPHTGSPVADLLTDTAPEGSTEAKLFAAVGNAVGDLVNLLSDNKASESDLYAMLGEF</sequence>
<organism evidence="3 4">
    <name type="scientific">Oleispira antarctica</name>
    <dbReference type="NCBI Taxonomy" id="188908"/>
    <lineage>
        <taxon>Bacteria</taxon>
        <taxon>Pseudomonadati</taxon>
        <taxon>Pseudomonadota</taxon>
        <taxon>Gammaproteobacteria</taxon>
        <taxon>Oceanospirillales</taxon>
        <taxon>Oceanospirillaceae</taxon>
        <taxon>Oleispira</taxon>
    </lineage>
</organism>
<gene>
    <name evidence="3" type="ORF">A9R00_00135</name>
</gene>
<evidence type="ECO:0000256" key="1">
    <source>
        <dbReference type="SAM" id="SignalP"/>
    </source>
</evidence>
<feature type="signal peptide" evidence="1">
    <location>
        <begin position="1"/>
        <end position="20"/>
    </location>
</feature>
<reference evidence="4" key="1">
    <citation type="journal article" date="2017" name="Proc. Natl. Acad. Sci. U.S.A.">
        <title>Simulation of Deepwater Horizon oil plume reveals substrate specialization within a complex community of hydrocarbon degraders.</title>
        <authorList>
            <person name="Hu P."/>
            <person name="Dubinsky E.A."/>
            <person name="Probst A.J."/>
            <person name="Wang J."/>
            <person name="Sieber C.M.K."/>
            <person name="Tom L.M."/>
            <person name="Gardinali P."/>
            <person name="Banfield J.F."/>
            <person name="Atlas R.M."/>
            <person name="Andersen G.L."/>
        </authorList>
    </citation>
    <scope>NUCLEOTIDE SEQUENCE [LARGE SCALE GENOMIC DNA]</scope>
</reference>
<keyword evidence="1" id="KW-0732">Signal</keyword>
<dbReference type="Proteomes" id="UP000227088">
    <property type="component" value="Unassembled WGS sequence"/>
</dbReference>
<dbReference type="Gene3D" id="3.40.50.1820">
    <property type="entry name" value="alpha/beta hydrolase"/>
    <property type="match status" value="1"/>
</dbReference>
<accession>A0A1Y5I0L6</accession>
<dbReference type="AlphaFoldDB" id="A0A1Y5I0L6"/>
<feature type="non-terminal residue" evidence="3">
    <location>
        <position position="191"/>
    </location>
</feature>
<name>A0A1Y5I0L6_OLEAN</name>
<feature type="domain" description="AB hydrolase-1" evidence="2">
    <location>
        <begin position="35"/>
        <end position="146"/>
    </location>
</feature>
<comment type="caution">
    <text evidence="3">The sequence shown here is derived from an EMBL/GenBank/DDBJ whole genome shotgun (WGS) entry which is preliminary data.</text>
</comment>
<dbReference type="SUPFAM" id="SSF53474">
    <property type="entry name" value="alpha/beta-Hydrolases"/>
    <property type="match status" value="1"/>
</dbReference>
<evidence type="ECO:0000313" key="3">
    <source>
        <dbReference type="EMBL" id="OUS41593.1"/>
    </source>
</evidence>
<evidence type="ECO:0000259" key="2">
    <source>
        <dbReference type="Pfam" id="PF00561"/>
    </source>
</evidence>
<dbReference type="Pfam" id="PF00561">
    <property type="entry name" value="Abhydrolase_1"/>
    <property type="match status" value="1"/>
</dbReference>
<proteinExistence type="predicted"/>
<dbReference type="InterPro" id="IPR000073">
    <property type="entry name" value="AB_hydrolase_1"/>
</dbReference>